<protein>
    <submittedName>
        <fullName evidence="2">Uncharacterized protein</fullName>
    </submittedName>
</protein>
<evidence type="ECO:0000313" key="2">
    <source>
        <dbReference type="EMBL" id="EGT31407.1"/>
    </source>
</evidence>
<evidence type="ECO:0000313" key="3">
    <source>
        <dbReference type="Proteomes" id="UP000008068"/>
    </source>
</evidence>
<gene>
    <name evidence="2" type="ORF">CAEBREN_16983</name>
</gene>
<name>G0MIS8_CAEBE</name>
<sequence length="142" mass="15942">MAENDIVTPLGPIRNAEDFMGFIEQINGNPDLLATLPPEDAQMYRTYNEMQAEYNQLRAALYLPLEVDQETRETGISLILTARRRYIIGEEVVGPVEEDHQEQDEQEEEEEALEPGLGAQEDENGGNEGVVVVQEPRQGQQG</sequence>
<organism evidence="3">
    <name type="scientific">Caenorhabditis brenneri</name>
    <name type="common">Nematode worm</name>
    <dbReference type="NCBI Taxonomy" id="135651"/>
    <lineage>
        <taxon>Eukaryota</taxon>
        <taxon>Metazoa</taxon>
        <taxon>Ecdysozoa</taxon>
        <taxon>Nematoda</taxon>
        <taxon>Chromadorea</taxon>
        <taxon>Rhabditida</taxon>
        <taxon>Rhabditina</taxon>
        <taxon>Rhabditomorpha</taxon>
        <taxon>Rhabditoidea</taxon>
        <taxon>Rhabditidae</taxon>
        <taxon>Peloderinae</taxon>
        <taxon>Caenorhabditis</taxon>
    </lineage>
</organism>
<dbReference type="EMBL" id="GL379796">
    <property type="protein sequence ID" value="EGT31407.1"/>
    <property type="molecule type" value="Genomic_DNA"/>
</dbReference>
<keyword evidence="3" id="KW-1185">Reference proteome</keyword>
<accession>G0MIS8</accession>
<reference evidence="3" key="1">
    <citation type="submission" date="2011-07" db="EMBL/GenBank/DDBJ databases">
        <authorList>
            <consortium name="Caenorhabditis brenneri Sequencing and Analysis Consortium"/>
            <person name="Wilson R.K."/>
        </authorList>
    </citation>
    <scope>NUCLEOTIDE SEQUENCE [LARGE SCALE GENOMIC DNA]</scope>
    <source>
        <strain evidence="3">PB2801</strain>
    </source>
</reference>
<dbReference type="AlphaFoldDB" id="G0MIS8"/>
<dbReference type="InParanoid" id="G0MIS8"/>
<feature type="compositionally biased region" description="Acidic residues" evidence="1">
    <location>
        <begin position="99"/>
        <end position="113"/>
    </location>
</feature>
<dbReference type="HOGENOM" id="CLU_1817453_0_0_1"/>
<dbReference type="Proteomes" id="UP000008068">
    <property type="component" value="Unassembled WGS sequence"/>
</dbReference>
<feature type="region of interest" description="Disordered" evidence="1">
    <location>
        <begin position="93"/>
        <end position="142"/>
    </location>
</feature>
<evidence type="ECO:0000256" key="1">
    <source>
        <dbReference type="SAM" id="MobiDB-lite"/>
    </source>
</evidence>
<proteinExistence type="predicted"/>